<evidence type="ECO:0000313" key="3">
    <source>
        <dbReference type="EMBL" id="ALY06847.1"/>
    </source>
</evidence>
<evidence type="ECO:0000259" key="2">
    <source>
        <dbReference type="Pfam" id="PF20441"/>
    </source>
</evidence>
<organism evidence="3 4">
    <name type="scientific">Lactobacillus phage SA-C12</name>
    <dbReference type="NCBI Taxonomy" id="1755697"/>
    <lineage>
        <taxon>Viruses</taxon>
        <taxon>Duplodnaviria</taxon>
        <taxon>Heunggongvirae</taxon>
        <taxon>Uroviricota</taxon>
        <taxon>Caudoviricetes</taxon>
        <taxon>Tybeckvirinae</taxon>
        <taxon>Lenusvirus</taxon>
        <taxon>Lenusvirus SAC12</taxon>
    </lineage>
</organism>
<dbReference type="Proteomes" id="UP000223158">
    <property type="component" value="Segment"/>
</dbReference>
<dbReference type="InterPro" id="IPR005021">
    <property type="entry name" value="Terminase_largesu-like"/>
</dbReference>
<evidence type="ECO:0000313" key="4">
    <source>
        <dbReference type="Proteomes" id="UP000223158"/>
    </source>
</evidence>
<feature type="domain" description="Terminase large subunit-like endonuclease" evidence="2">
    <location>
        <begin position="281"/>
        <end position="562"/>
    </location>
</feature>
<proteinExistence type="predicted"/>
<dbReference type="InterPro" id="IPR046462">
    <property type="entry name" value="TerL_nuclease"/>
</dbReference>
<dbReference type="Pfam" id="PF20441">
    <property type="entry name" value="TerL_nuclease"/>
    <property type="match status" value="1"/>
</dbReference>
<reference evidence="3 4" key="1">
    <citation type="submission" date="2015-11" db="EMBL/GenBank/DDBJ databases">
        <title>Lactobacillus brevis bacteriophage SA-C12: a mosaic Myoviridae member.</title>
        <authorList>
            <person name="Mahony J."/>
        </authorList>
    </citation>
    <scope>NUCLEOTIDE SEQUENCE [LARGE SCALE GENOMIC DNA]</scope>
</reference>
<protein>
    <submittedName>
        <fullName evidence="3">Terminase</fullName>
    </submittedName>
</protein>
<dbReference type="Gene3D" id="3.40.50.300">
    <property type="entry name" value="P-loop containing nucleotide triphosphate hydrolases"/>
    <property type="match status" value="1"/>
</dbReference>
<accession>A0A1I9KK72</accession>
<dbReference type="InterPro" id="IPR046461">
    <property type="entry name" value="TerL_ATPase"/>
</dbReference>
<name>A0A1I9KK72_9CAUD</name>
<dbReference type="InterPro" id="IPR027417">
    <property type="entry name" value="P-loop_NTPase"/>
</dbReference>
<evidence type="ECO:0000259" key="1">
    <source>
        <dbReference type="Pfam" id="PF03354"/>
    </source>
</evidence>
<keyword evidence="4" id="KW-1185">Reference proteome</keyword>
<gene>
    <name evidence="3" type="ORF">SAC12_025</name>
</gene>
<dbReference type="EMBL" id="KU052488">
    <property type="protein sequence ID" value="ALY06847.1"/>
    <property type="molecule type" value="Genomic_DNA"/>
</dbReference>
<dbReference type="GO" id="GO:0004519">
    <property type="term" value="F:endonuclease activity"/>
    <property type="evidence" value="ECO:0007669"/>
    <property type="project" value="InterPro"/>
</dbReference>
<sequence length="582" mass="66345">MPQLGFTYIEVIILKDKEIFNHPAYKYALGIKNGDIIVNNDVKIVTDRFIREVNDSLNGKGDYYFDIRALDKVSKLLKLITMATGPRRGESAYDALAGFQWFFFVNIFCWRHKDDHSLRRYNTATMLIPRKNGKTFISSIIFILLLILEPRYSKFYSVAPDLDLSSQLKTQVDSLIDGSPELERFFKVTNKEITCLVTKNTYKPLANSNNRLDAREPVAFLADEVGALPNGYPIQAMQSGQNLVSNPLGIIISTAYDSLHNPMTAEIERAKDKIVDGELYDPTYFALIYRPDEPKKWATSDKELIKVNPLSQEFPSVKKRLFKDREDAITYADKRQNFLTKFMNIFVDGAQAEQFVTENDLDNSELVQGYDWYGKDVFVGLDFAESRDNFGLAMVTFDESHAKYVAKAWSFFPAGRINEKSKVEGWDYQHSENEGWGYSSGDTTIDYGFVEDFFFKLEEKYGVNIKGFGYDKWNARSTVAKFLAAGYDGIEVPQNAKGLYPGTKLLRESIEDGNFAYDKNDMLKENFMNARMVTDSNLSYFLNKKKSNGKIDMVAAVVDAMSLWEIDEFSNIIGGQANITLL</sequence>
<dbReference type="Pfam" id="PF03354">
    <property type="entry name" value="TerL_ATPase"/>
    <property type="match status" value="1"/>
</dbReference>
<feature type="domain" description="Terminase large subunit-like ATPase" evidence="1">
    <location>
        <begin position="99"/>
        <end position="271"/>
    </location>
</feature>
<dbReference type="PANTHER" id="PTHR41287:SF1">
    <property type="entry name" value="PROTEIN YMFN"/>
    <property type="match status" value="1"/>
</dbReference>
<dbReference type="PANTHER" id="PTHR41287">
    <property type="match status" value="1"/>
</dbReference>